<dbReference type="Gene3D" id="3.90.1720.10">
    <property type="entry name" value="endopeptidase domain like (from Nostoc punctiforme)"/>
    <property type="match status" value="1"/>
</dbReference>
<dbReference type="KEGG" id="ttq:NIES37_49360"/>
<dbReference type="RefSeq" id="WP_096580182.1">
    <property type="nucleotide sequence ID" value="NZ_CAWNJS010000001.1"/>
</dbReference>
<dbReference type="EMBL" id="AP018248">
    <property type="protein sequence ID" value="BAZ00938.1"/>
    <property type="molecule type" value="Genomic_DNA"/>
</dbReference>
<name>A0A1Z4N5D8_9CYAN</name>
<keyword evidence="2" id="KW-1185">Reference proteome</keyword>
<evidence type="ECO:0000313" key="2">
    <source>
        <dbReference type="Proteomes" id="UP000218785"/>
    </source>
</evidence>
<proteinExistence type="predicted"/>
<sequence>MQAQGQLPGLILNNLQAGDILLTSGSKDTLVHGVITLGQWLGQLFKPTGGSSSTVHAAIYIGRDQNNRHRLIESAGEGLAYVDMEPNNPGSGTSTYLVYRYIAPHPDNPEISLSQMAAFCAEDYYTQQQNPNWAGTPNVGQYSKLQAARSVLSASKVTEDVIRAMNRIWGDPAGVMGEVFCSNFVIRCYVAASIALSPGGMIIQEAQLGIRKNPKTTSPRELQGTLDEDPQRWQRVGNITVPKPAKK</sequence>
<organism evidence="1 2">
    <name type="scientific">Tolypothrix tenuis PCC 7101</name>
    <dbReference type="NCBI Taxonomy" id="231146"/>
    <lineage>
        <taxon>Bacteria</taxon>
        <taxon>Bacillati</taxon>
        <taxon>Cyanobacteriota</taxon>
        <taxon>Cyanophyceae</taxon>
        <taxon>Nostocales</taxon>
        <taxon>Tolypothrichaceae</taxon>
        <taxon>Tolypothrix</taxon>
    </lineage>
</organism>
<reference evidence="1 2" key="1">
    <citation type="submission" date="2017-06" db="EMBL/GenBank/DDBJ databases">
        <title>Genome sequencing of cyanobaciteial culture collection at National Institute for Environmental Studies (NIES).</title>
        <authorList>
            <person name="Hirose Y."/>
            <person name="Shimura Y."/>
            <person name="Fujisawa T."/>
            <person name="Nakamura Y."/>
            <person name="Kawachi M."/>
        </authorList>
    </citation>
    <scope>NUCLEOTIDE SEQUENCE [LARGE SCALE GENOMIC DNA]</scope>
    <source>
        <strain evidence="1 2">NIES-37</strain>
    </source>
</reference>
<dbReference type="AlphaFoldDB" id="A0A1Z4N5D8"/>
<evidence type="ECO:0000313" key="1">
    <source>
        <dbReference type="EMBL" id="BAZ00938.1"/>
    </source>
</evidence>
<dbReference type="Proteomes" id="UP000218785">
    <property type="component" value="Chromosome"/>
</dbReference>
<protein>
    <submittedName>
        <fullName evidence="1">Uncharacterized protein</fullName>
    </submittedName>
</protein>
<accession>A0A1Z4N5D8</accession>
<dbReference type="InterPro" id="IPR038765">
    <property type="entry name" value="Papain-like_cys_pep_sf"/>
</dbReference>
<gene>
    <name evidence="1" type="ORF">NIES37_49360</name>
</gene>
<dbReference type="SUPFAM" id="SSF54001">
    <property type="entry name" value="Cysteine proteinases"/>
    <property type="match status" value="1"/>
</dbReference>